<dbReference type="EMBL" id="AFWE01000051">
    <property type="protein sequence ID" value="EGU40291.1"/>
    <property type="molecule type" value="Genomic_DNA"/>
</dbReference>
<dbReference type="AlphaFoldDB" id="F9RJV9"/>
<dbReference type="PIRSF" id="PIRSF012335">
    <property type="entry name" value="UCP012335"/>
    <property type="match status" value="1"/>
</dbReference>
<gene>
    <name evidence="3" type="ORF">VIS19158_00830</name>
</gene>
<sequence length="160" mass="17429">MWIKGLIMKKMGLVVTLLLGVSGCASVPTADTTQSDQALEFSTPSKDKAGIYIYRADAFAGQALKKDVYLNGECVGETAPGIFFYEEVEGDREHTIGTESEFSANNVTLYTETGRLYFVEQYIKLGLFVGGANVEVVDEEEGRTEVAKTKMVIKGTCTSQ</sequence>
<dbReference type="eggNOG" id="ENOG50313PE">
    <property type="taxonomic scope" value="Bacteria"/>
</dbReference>
<name>F9RJV9_9VIBR</name>
<keyword evidence="1" id="KW-0732">Signal</keyword>
<proteinExistence type="predicted"/>
<comment type="caution">
    <text evidence="3">The sequence shown here is derived from an EMBL/GenBank/DDBJ whole genome shotgun (WGS) entry which is preliminary data.</text>
</comment>
<feature type="signal peptide" evidence="1">
    <location>
        <begin position="1"/>
        <end position="30"/>
    </location>
</feature>
<evidence type="ECO:0000313" key="3">
    <source>
        <dbReference type="EMBL" id="EGU40291.1"/>
    </source>
</evidence>
<dbReference type="Pfam" id="PF11008">
    <property type="entry name" value="DUF2846"/>
    <property type="match status" value="1"/>
</dbReference>
<evidence type="ECO:0000256" key="1">
    <source>
        <dbReference type="SAM" id="SignalP"/>
    </source>
</evidence>
<dbReference type="PROSITE" id="PS51257">
    <property type="entry name" value="PROKAR_LIPOPROTEIN"/>
    <property type="match status" value="1"/>
</dbReference>
<reference evidence="3 4" key="1">
    <citation type="journal article" date="2012" name="Int. J. Syst. Evol. Microbiol.">
        <title>Vibrio caribbeanicus sp. nov., isolated from the marine sponge Scleritoderma cyanea.</title>
        <authorList>
            <person name="Hoffmann M."/>
            <person name="Monday S.R."/>
            <person name="Allard M.W."/>
            <person name="Strain E.A."/>
            <person name="Whittaker P."/>
            <person name="Naum M."/>
            <person name="McCarthy P.J."/>
            <person name="Lopez J.V."/>
            <person name="Fischer M."/>
            <person name="Brown E.W."/>
        </authorList>
    </citation>
    <scope>NUCLEOTIDE SEQUENCE [LARGE SCALE GENOMIC DNA]</scope>
    <source>
        <strain evidence="3 4">LMG 19158</strain>
    </source>
</reference>
<organism evidence="3 4">
    <name type="scientific">Vibrio scophthalmi LMG 19158</name>
    <dbReference type="NCBI Taxonomy" id="870967"/>
    <lineage>
        <taxon>Bacteria</taxon>
        <taxon>Pseudomonadati</taxon>
        <taxon>Pseudomonadota</taxon>
        <taxon>Gammaproteobacteria</taxon>
        <taxon>Vibrionales</taxon>
        <taxon>Vibrionaceae</taxon>
        <taxon>Vibrio</taxon>
    </lineage>
</organism>
<dbReference type="InterPro" id="IPR022548">
    <property type="entry name" value="DUF2846"/>
</dbReference>
<dbReference type="InterPro" id="IPR016596">
    <property type="entry name" value="UCP012335"/>
</dbReference>
<evidence type="ECO:0000259" key="2">
    <source>
        <dbReference type="Pfam" id="PF11008"/>
    </source>
</evidence>
<evidence type="ECO:0000313" key="4">
    <source>
        <dbReference type="Proteomes" id="UP000004349"/>
    </source>
</evidence>
<protein>
    <recommendedName>
        <fullName evidence="2">DUF2846 domain-containing protein</fullName>
    </recommendedName>
</protein>
<feature type="domain" description="DUF2846" evidence="2">
    <location>
        <begin position="46"/>
        <end position="132"/>
    </location>
</feature>
<accession>F9RJV9</accession>
<feature type="chain" id="PRO_5003393481" description="DUF2846 domain-containing protein" evidence="1">
    <location>
        <begin position="31"/>
        <end position="160"/>
    </location>
</feature>
<dbReference type="Proteomes" id="UP000004349">
    <property type="component" value="Unassembled WGS sequence"/>
</dbReference>